<gene>
    <name evidence="1" type="ORF">Tco_0682525</name>
</gene>
<dbReference type="EMBL" id="BQNB010009756">
    <property type="protein sequence ID" value="GJS67960.1"/>
    <property type="molecule type" value="Genomic_DNA"/>
</dbReference>
<reference evidence="1" key="2">
    <citation type="submission" date="2022-01" db="EMBL/GenBank/DDBJ databases">
        <authorList>
            <person name="Yamashiro T."/>
            <person name="Shiraishi A."/>
            <person name="Satake H."/>
            <person name="Nakayama K."/>
        </authorList>
    </citation>
    <scope>NUCLEOTIDE SEQUENCE</scope>
</reference>
<evidence type="ECO:0000313" key="2">
    <source>
        <dbReference type="Proteomes" id="UP001151760"/>
    </source>
</evidence>
<name>A0ABQ4XT03_9ASTR</name>
<dbReference type="Proteomes" id="UP001151760">
    <property type="component" value="Unassembled WGS sequence"/>
</dbReference>
<evidence type="ECO:0000313" key="1">
    <source>
        <dbReference type="EMBL" id="GJS67960.1"/>
    </source>
</evidence>
<comment type="caution">
    <text evidence="1">The sequence shown here is derived from an EMBL/GenBank/DDBJ whole genome shotgun (WGS) entry which is preliminary data.</text>
</comment>
<accession>A0ABQ4XT03</accession>
<proteinExistence type="predicted"/>
<sequence length="255" mass="29849">MGCAEEIEEMLEIKVYKIGGQQEIFTFEAWRRLFDINEKIYTELCHEFYSTYTFDEVCVDDELGTKRVIKFKLRGSGHTLTLLEFAQRLRLYHADEVNDEGFEVYFQGELCSDENFKVRDYWLSISSEEELHFSRSLASTIRHPILRVLQNMITYGFIMRIARRMGLLTDEVLNSLSAPIYCRALDAITLKELIGLDGRLIAEDPAPEGTLERMARRQSYHSDRYASLFEYMAEQYQFPLQGNYAPPGYDEDDEE</sequence>
<keyword evidence="2" id="KW-1185">Reference proteome</keyword>
<organism evidence="1 2">
    <name type="scientific">Tanacetum coccineum</name>
    <dbReference type="NCBI Taxonomy" id="301880"/>
    <lineage>
        <taxon>Eukaryota</taxon>
        <taxon>Viridiplantae</taxon>
        <taxon>Streptophyta</taxon>
        <taxon>Embryophyta</taxon>
        <taxon>Tracheophyta</taxon>
        <taxon>Spermatophyta</taxon>
        <taxon>Magnoliopsida</taxon>
        <taxon>eudicotyledons</taxon>
        <taxon>Gunneridae</taxon>
        <taxon>Pentapetalae</taxon>
        <taxon>asterids</taxon>
        <taxon>campanulids</taxon>
        <taxon>Asterales</taxon>
        <taxon>Asteraceae</taxon>
        <taxon>Asteroideae</taxon>
        <taxon>Anthemideae</taxon>
        <taxon>Anthemidinae</taxon>
        <taxon>Tanacetum</taxon>
    </lineage>
</organism>
<reference evidence="1" key="1">
    <citation type="journal article" date="2022" name="Int. J. Mol. Sci.">
        <title>Draft Genome of Tanacetum Coccineum: Genomic Comparison of Closely Related Tanacetum-Family Plants.</title>
        <authorList>
            <person name="Yamashiro T."/>
            <person name="Shiraishi A."/>
            <person name="Nakayama K."/>
            <person name="Satake H."/>
        </authorList>
    </citation>
    <scope>NUCLEOTIDE SEQUENCE</scope>
</reference>
<protein>
    <submittedName>
        <fullName evidence="1">Uncharacterized protein</fullName>
    </submittedName>
</protein>